<dbReference type="Proteomes" id="UP001497680">
    <property type="component" value="Unassembled WGS sequence"/>
</dbReference>
<proteinExistence type="predicted"/>
<dbReference type="EMBL" id="MU394292">
    <property type="protein sequence ID" value="KAI6090043.1"/>
    <property type="molecule type" value="Genomic_DNA"/>
</dbReference>
<reference evidence="1 2" key="1">
    <citation type="journal article" date="2022" name="New Phytol.">
        <title>Ecological generalism drives hyperdiversity of secondary metabolite gene clusters in xylarialean endophytes.</title>
        <authorList>
            <person name="Franco M.E.E."/>
            <person name="Wisecaver J.H."/>
            <person name="Arnold A.E."/>
            <person name="Ju Y.M."/>
            <person name="Slot J.C."/>
            <person name="Ahrendt S."/>
            <person name="Moore L.P."/>
            <person name="Eastman K.E."/>
            <person name="Scott K."/>
            <person name="Konkel Z."/>
            <person name="Mondo S.J."/>
            <person name="Kuo A."/>
            <person name="Hayes R.D."/>
            <person name="Haridas S."/>
            <person name="Andreopoulos B."/>
            <person name="Riley R."/>
            <person name="LaButti K."/>
            <person name="Pangilinan J."/>
            <person name="Lipzen A."/>
            <person name="Amirebrahimi M."/>
            <person name="Yan J."/>
            <person name="Adam C."/>
            <person name="Keymanesh K."/>
            <person name="Ng V."/>
            <person name="Louie K."/>
            <person name="Northen T."/>
            <person name="Drula E."/>
            <person name="Henrissat B."/>
            <person name="Hsieh H.M."/>
            <person name="Youens-Clark K."/>
            <person name="Lutzoni F."/>
            <person name="Miadlikowska J."/>
            <person name="Eastwood D.C."/>
            <person name="Hamelin R.C."/>
            <person name="Grigoriev I.V."/>
            <person name="U'Ren J.M."/>
        </authorList>
    </citation>
    <scope>NUCLEOTIDE SEQUENCE [LARGE SCALE GENOMIC DNA]</scope>
    <source>
        <strain evidence="1 2">ER1909</strain>
    </source>
</reference>
<protein>
    <submittedName>
        <fullName evidence="1">Uncharacterized protein</fullName>
    </submittedName>
</protein>
<keyword evidence="2" id="KW-1185">Reference proteome</keyword>
<organism evidence="1 2">
    <name type="scientific">Hypoxylon rubiginosum</name>
    <dbReference type="NCBI Taxonomy" id="110542"/>
    <lineage>
        <taxon>Eukaryota</taxon>
        <taxon>Fungi</taxon>
        <taxon>Dikarya</taxon>
        <taxon>Ascomycota</taxon>
        <taxon>Pezizomycotina</taxon>
        <taxon>Sordariomycetes</taxon>
        <taxon>Xylariomycetidae</taxon>
        <taxon>Xylariales</taxon>
        <taxon>Hypoxylaceae</taxon>
        <taxon>Hypoxylon</taxon>
    </lineage>
</organism>
<gene>
    <name evidence="1" type="ORF">F4821DRAFT_229427</name>
</gene>
<sequence>MVPLRYAFVYSVSCHCSASSVNFIKMNKLPLELYDRIVHFVGRRIGEESLPPWEHGTLPFALPTIAAVSRNFQQAVERLTFRNLKITTSPSDLDVFRRVLTPQRQRNLQRLTVQLWIDHLLCTTSRPQPNLYATGEERRIINERTTVHLRELFDILAAWRLPRPSLALEVTSPPLNDKMRVKIRKAFRGEDYLRFSMVNVSDDLADFPPLPMVKELYVYSLSDHLHPHLAVSLTAKMPNVSHVDWDLSTCDTENWGLYHYMSRIWRDGLIQSIESTALPSSVEKFRFTMYVPEIRFQTLPDFIGSTSSPDPVCLALRKLTKDCAEVYIDGSVHTSLFDPLAATGIAPHKASLAWEKVTRLEVMASIYTPDGKWLFKRDPSDGTPESPHLDLDVNHLPPGYGSTKSELDEAEEYYEEHYLDITPVDEDGEFYSRTEVNDGPMNALLAAFARGCGRGSAPVLRTATLESEFRNDDNWPFQVTCFAAGEAAPLGWDAEFAGGDHGAWRVFFHVGDWRPAEETLEEFRRIGRERDGCDTVVCFLPWGNFLE</sequence>
<comment type="caution">
    <text evidence="1">The sequence shown here is derived from an EMBL/GenBank/DDBJ whole genome shotgun (WGS) entry which is preliminary data.</text>
</comment>
<evidence type="ECO:0000313" key="2">
    <source>
        <dbReference type="Proteomes" id="UP001497680"/>
    </source>
</evidence>
<accession>A0ACC0DBA7</accession>
<name>A0ACC0DBA7_9PEZI</name>
<evidence type="ECO:0000313" key="1">
    <source>
        <dbReference type="EMBL" id="KAI6090043.1"/>
    </source>
</evidence>